<evidence type="ECO:0000313" key="2">
    <source>
        <dbReference type="EMBL" id="HIP98076.1"/>
    </source>
</evidence>
<reference evidence="2" key="1">
    <citation type="journal article" date="2020" name="ISME J.">
        <title>Gammaproteobacteria mediating utilization of methyl-, sulfur- and petroleum organic compounds in deep ocean hydrothermal plumes.</title>
        <authorList>
            <person name="Zhou Z."/>
            <person name="Liu Y."/>
            <person name="Pan J."/>
            <person name="Cron B.R."/>
            <person name="Toner B.M."/>
            <person name="Anantharaman K."/>
            <person name="Breier J.A."/>
            <person name="Dick G.J."/>
            <person name="Li M."/>
        </authorList>
    </citation>
    <scope>NUCLEOTIDE SEQUENCE</scope>
    <source>
        <strain evidence="2">SZUA-1501</strain>
    </source>
</reference>
<dbReference type="AlphaFoldDB" id="A0A9D0YNJ5"/>
<dbReference type="EMBL" id="DQVE01000016">
    <property type="protein sequence ID" value="HIP98076.1"/>
    <property type="molecule type" value="Genomic_DNA"/>
</dbReference>
<accession>A0A9D0YNJ5</accession>
<keyword evidence="1" id="KW-0732">Signal</keyword>
<dbReference type="InterPro" id="IPR026387">
    <property type="entry name" value="OMP_w_GlyGly"/>
</dbReference>
<sequence length="255" mass="28272">MNSLTKVILPLALCSTSFALQIEFGGGLQQEKFRGWIKYKGEKVDLKKDLHIKDKVKGTAFIDIRHKAKLGLLPLPDLKIAYLNVESSGVGTVSKTFTFGSLTVNVQDKVYSKFRFNQWDLTFYYTPLRKGFLNVSWGLGAKIVNFKGRVTSLTTGQSDSKSAVIPLPYLYVKVGSQFKFLRAYVEGKGVTAGSNKYFYDLAGAVGVGYKFTKTFGISLNAGYCYQKYRVDNVSDVSANSRIKGGFGLVSLNFSF</sequence>
<organism evidence="2 3">
    <name type="scientific">Aquifex aeolicus</name>
    <dbReference type="NCBI Taxonomy" id="63363"/>
    <lineage>
        <taxon>Bacteria</taxon>
        <taxon>Pseudomonadati</taxon>
        <taxon>Aquificota</taxon>
        <taxon>Aquificia</taxon>
        <taxon>Aquificales</taxon>
        <taxon>Aquificaceae</taxon>
        <taxon>Aquifex</taxon>
    </lineage>
</organism>
<dbReference type="Proteomes" id="UP000606463">
    <property type="component" value="Unassembled WGS sequence"/>
</dbReference>
<name>A0A9D0YNJ5_AQUAO</name>
<feature type="signal peptide" evidence="1">
    <location>
        <begin position="1"/>
        <end position="19"/>
    </location>
</feature>
<dbReference type="NCBIfam" id="TIGR04219">
    <property type="entry name" value="OMP_w_GlyGly"/>
    <property type="match status" value="1"/>
</dbReference>
<protein>
    <submittedName>
        <fullName evidence="2">TIGR04219 family outer membrane beta-barrel protein</fullName>
    </submittedName>
</protein>
<comment type="caution">
    <text evidence="2">The sequence shown here is derived from an EMBL/GenBank/DDBJ whole genome shotgun (WGS) entry which is preliminary data.</text>
</comment>
<proteinExistence type="predicted"/>
<gene>
    <name evidence="2" type="ORF">EYH37_01740</name>
</gene>
<evidence type="ECO:0000256" key="1">
    <source>
        <dbReference type="SAM" id="SignalP"/>
    </source>
</evidence>
<feature type="chain" id="PRO_5038931100" evidence="1">
    <location>
        <begin position="20"/>
        <end position="255"/>
    </location>
</feature>
<evidence type="ECO:0000313" key="3">
    <source>
        <dbReference type="Proteomes" id="UP000606463"/>
    </source>
</evidence>